<sequence>MTTARERVQSLDARLRELEQRFGNSFQNPQIPPQLSDIVSTDIARQPRVVEYSRGEPHLPARNAQEAHAVPNVALGQTPGLSTVLDPASLAVDATAATSANHTHQLPVDNVSSNPKATMPGADPASNSRPDAVTFELAAPRLVGAQAPPHHHGTTANQPAATASSRPPLPPTARPNTFAEIPLRLYRHGLPHRDLGPAQSVWEADKNAAVVVLADRVQQLEHELHQQQQGEYQPEPALPGPAQRMPDAAAAIMPPSPVGLLPVPRTVLGNASHAHVAAFDGIHAGGAQPVPVMYYPPPPQSQSMTAEAALLRLQAAQGPRGHARALVASVTGSASATVPSVMMRNRRNENAQPRSGDEGGGNGGSAAGTAGVGVGGGAVTTTSSVGVSAPLGRASAAASAAASVHMVALREARPLQPAGPYPMVAAALAVGMPGTGGSTWEQAKMRALMSLEQQRDALRAQLEEFRDQEDRHRRELVELRQKHQQDLQEAAGLTGRKLDRLMRSAWVAYSRRLVALRTSRALHAWRRITTRNRRLVWAATVWRQRELGASFAEWHLLVLTNR</sequence>
<accession>A0A8J4CCI3</accession>
<feature type="compositionally biased region" description="Gly residues" evidence="2">
    <location>
        <begin position="358"/>
        <end position="369"/>
    </location>
</feature>
<protein>
    <recommendedName>
        <fullName evidence="5">Centrosomal protein POC5</fullName>
    </recommendedName>
</protein>
<feature type="coiled-coil region" evidence="1">
    <location>
        <begin position="441"/>
        <end position="489"/>
    </location>
</feature>
<evidence type="ECO:0000313" key="4">
    <source>
        <dbReference type="Proteomes" id="UP000747110"/>
    </source>
</evidence>
<feature type="region of interest" description="Disordered" evidence="2">
    <location>
        <begin position="337"/>
        <end position="369"/>
    </location>
</feature>
<feature type="region of interest" description="Disordered" evidence="2">
    <location>
        <begin position="101"/>
        <end position="130"/>
    </location>
</feature>
<evidence type="ECO:0000256" key="1">
    <source>
        <dbReference type="SAM" id="Coils"/>
    </source>
</evidence>
<keyword evidence="4" id="KW-1185">Reference proteome</keyword>
<comment type="caution">
    <text evidence="3">The sequence shown here is derived from an EMBL/GenBank/DDBJ whole genome shotgun (WGS) entry which is preliminary data.</text>
</comment>
<keyword evidence="1" id="KW-0175">Coiled coil</keyword>
<evidence type="ECO:0000313" key="3">
    <source>
        <dbReference type="EMBL" id="GIL75988.1"/>
    </source>
</evidence>
<proteinExistence type="predicted"/>
<feature type="compositionally biased region" description="Polar residues" evidence="2">
    <location>
        <begin position="154"/>
        <end position="165"/>
    </location>
</feature>
<dbReference type="AlphaFoldDB" id="A0A8J4CCI3"/>
<gene>
    <name evidence="3" type="ORF">Vretifemale_5667</name>
</gene>
<dbReference type="Proteomes" id="UP000747110">
    <property type="component" value="Unassembled WGS sequence"/>
</dbReference>
<evidence type="ECO:0000256" key="2">
    <source>
        <dbReference type="SAM" id="MobiDB-lite"/>
    </source>
</evidence>
<reference evidence="3" key="1">
    <citation type="journal article" date="2021" name="Proc. Natl. Acad. Sci. U.S.A.">
        <title>Three genomes in the algal genus Volvox reveal the fate of a haploid sex-determining region after a transition to homothallism.</title>
        <authorList>
            <person name="Yamamoto K."/>
            <person name="Hamaji T."/>
            <person name="Kawai-Toyooka H."/>
            <person name="Matsuzaki R."/>
            <person name="Takahashi F."/>
            <person name="Nishimura Y."/>
            <person name="Kawachi M."/>
            <person name="Noguchi H."/>
            <person name="Minakuchi Y."/>
            <person name="Umen J.G."/>
            <person name="Toyoda A."/>
            <person name="Nozaki H."/>
        </authorList>
    </citation>
    <scope>NUCLEOTIDE SEQUENCE</scope>
    <source>
        <strain evidence="3">NIES-3786</strain>
    </source>
</reference>
<dbReference type="OrthoDB" id="538909at2759"/>
<feature type="non-terminal residue" evidence="3">
    <location>
        <position position="562"/>
    </location>
</feature>
<name>A0A8J4CCI3_9CHLO</name>
<feature type="compositionally biased region" description="Polar residues" evidence="2">
    <location>
        <begin position="101"/>
        <end position="116"/>
    </location>
</feature>
<organism evidence="3 4">
    <name type="scientific">Volvox reticuliferus</name>
    <dbReference type="NCBI Taxonomy" id="1737510"/>
    <lineage>
        <taxon>Eukaryota</taxon>
        <taxon>Viridiplantae</taxon>
        <taxon>Chlorophyta</taxon>
        <taxon>core chlorophytes</taxon>
        <taxon>Chlorophyceae</taxon>
        <taxon>CS clade</taxon>
        <taxon>Chlamydomonadales</taxon>
        <taxon>Volvocaceae</taxon>
        <taxon>Volvox</taxon>
    </lineage>
</organism>
<dbReference type="EMBL" id="BNCP01000008">
    <property type="protein sequence ID" value="GIL75988.1"/>
    <property type="molecule type" value="Genomic_DNA"/>
</dbReference>
<evidence type="ECO:0008006" key="5">
    <source>
        <dbReference type="Google" id="ProtNLM"/>
    </source>
</evidence>
<feature type="region of interest" description="Disordered" evidence="2">
    <location>
        <begin position="145"/>
        <end position="176"/>
    </location>
</feature>